<accession>A0A9D1E5V0</accession>
<comment type="caution">
    <text evidence="1">The sequence shown here is derived from an EMBL/GenBank/DDBJ whole genome shotgun (WGS) entry which is preliminary data.</text>
</comment>
<evidence type="ECO:0000313" key="2">
    <source>
        <dbReference type="Proteomes" id="UP000823913"/>
    </source>
</evidence>
<organism evidence="1 2">
    <name type="scientific">Candidatus Coproplasma avicola</name>
    <dbReference type="NCBI Taxonomy" id="2840744"/>
    <lineage>
        <taxon>Bacteria</taxon>
        <taxon>Bacillati</taxon>
        <taxon>Bacillota</taxon>
        <taxon>Clostridia</taxon>
        <taxon>Eubacteriales</taxon>
        <taxon>Candidatus Coproplasma</taxon>
    </lineage>
</organism>
<evidence type="ECO:0008006" key="3">
    <source>
        <dbReference type="Google" id="ProtNLM"/>
    </source>
</evidence>
<name>A0A9D1E5V0_9FIRM</name>
<proteinExistence type="predicted"/>
<gene>
    <name evidence="1" type="ORF">IAB94_01855</name>
</gene>
<reference evidence="1" key="2">
    <citation type="journal article" date="2021" name="PeerJ">
        <title>Extensive microbial diversity within the chicken gut microbiome revealed by metagenomics and culture.</title>
        <authorList>
            <person name="Gilroy R."/>
            <person name="Ravi A."/>
            <person name="Getino M."/>
            <person name="Pursley I."/>
            <person name="Horton D.L."/>
            <person name="Alikhan N.F."/>
            <person name="Baker D."/>
            <person name="Gharbi K."/>
            <person name="Hall N."/>
            <person name="Watson M."/>
            <person name="Adriaenssens E.M."/>
            <person name="Foster-Nyarko E."/>
            <person name="Jarju S."/>
            <person name="Secka A."/>
            <person name="Antonio M."/>
            <person name="Oren A."/>
            <person name="Chaudhuri R.R."/>
            <person name="La Ragione R."/>
            <person name="Hildebrand F."/>
            <person name="Pallen M.J."/>
        </authorList>
    </citation>
    <scope>NUCLEOTIDE SEQUENCE</scope>
    <source>
        <strain evidence="1">ChiW16-3235</strain>
    </source>
</reference>
<protein>
    <recommendedName>
        <fullName evidence="3">Twitching motility protein PilT</fullName>
    </recommendedName>
</protein>
<reference evidence="1" key="1">
    <citation type="submission" date="2020-10" db="EMBL/GenBank/DDBJ databases">
        <authorList>
            <person name="Gilroy R."/>
        </authorList>
    </citation>
    <scope>NUCLEOTIDE SEQUENCE</scope>
    <source>
        <strain evidence="1">ChiW16-3235</strain>
    </source>
</reference>
<evidence type="ECO:0000313" key="1">
    <source>
        <dbReference type="EMBL" id="HIR66774.1"/>
    </source>
</evidence>
<dbReference type="EMBL" id="DVHK01000045">
    <property type="protein sequence ID" value="HIR66774.1"/>
    <property type="molecule type" value="Genomic_DNA"/>
</dbReference>
<dbReference type="Proteomes" id="UP000823913">
    <property type="component" value="Unassembled WGS sequence"/>
</dbReference>
<sequence length="135" mass="14763">MIKIICGGKGAGKTKQIIQAANTNVANAKGLSVFITDTKRYMYDIVRDVRFIDVNDYAIAGEDAFCGFVKGIVAGNHDTEYVYIDGIARITGKTLPELAGTFYMLDKIANDSSLIITVTCSCEKEELPDFIAKYC</sequence>
<dbReference type="AlphaFoldDB" id="A0A9D1E5V0"/>